<evidence type="ECO:0000313" key="3">
    <source>
        <dbReference type="Proteomes" id="UP000030710"/>
    </source>
</evidence>
<evidence type="ECO:0000313" key="2">
    <source>
        <dbReference type="EMBL" id="ERG94640.1"/>
    </source>
</evidence>
<gene>
    <name evidence="2" type="ORF">J07HQW2_01076</name>
</gene>
<feature type="compositionally biased region" description="Basic residues" evidence="1">
    <location>
        <begin position="1"/>
        <end position="11"/>
    </location>
</feature>
<dbReference type="EMBL" id="KE356561">
    <property type="protein sequence ID" value="ERG94640.1"/>
    <property type="molecule type" value="Genomic_DNA"/>
</dbReference>
<feature type="region of interest" description="Disordered" evidence="1">
    <location>
        <begin position="1"/>
        <end position="23"/>
    </location>
</feature>
<dbReference type="eggNOG" id="arCOG02804">
    <property type="taxonomic scope" value="Archaea"/>
</dbReference>
<dbReference type="InterPro" id="IPR048925">
    <property type="entry name" value="RdfA"/>
</dbReference>
<name>U1NCI1_9EURY</name>
<dbReference type="Proteomes" id="UP000030710">
    <property type="component" value="Unassembled WGS sequence"/>
</dbReference>
<reference evidence="2 3" key="1">
    <citation type="journal article" date="2013" name="PLoS ONE">
        <title>Assembly-driven community genomics of a hypersaline microbial ecosystem.</title>
        <authorList>
            <person name="Podell S."/>
            <person name="Ugalde J.A."/>
            <person name="Narasingarao P."/>
            <person name="Banfield J.F."/>
            <person name="Heidelberg K.B."/>
            <person name="Allen E.E."/>
        </authorList>
    </citation>
    <scope>NUCLEOTIDE SEQUENCE [LARGE SCALE GENOMIC DNA]</scope>
    <source>
        <strain evidence="3">J07HQW2</strain>
    </source>
</reference>
<dbReference type="HOGENOM" id="CLU_099321_0_0_2"/>
<sequence>MKMSKQIRKNHSSASRRGGQGSKIKRIANEYDLQGLGDELVSRWLGEDGYERESLRDLADRVNNRLIHAAVDDSFTLLDGEAENIRRLLTDNDVTAGMRTETRQNLKNKGIKIDNLESSLISYQSVYNYFKRDRDISRESQETTNRPEASLESIQKLANRLRAIVTNNIEQWVRNDVVTDGSYNVDVALRVTCQHCGERWSPTTFLDQNGCQCTHDTEHAEGNEDVTSSDTETV</sequence>
<protein>
    <submittedName>
        <fullName evidence="2">Uncharacterized protein</fullName>
    </submittedName>
</protein>
<dbReference type="Pfam" id="PF21811">
    <property type="entry name" value="RdfA"/>
    <property type="match status" value="1"/>
</dbReference>
<evidence type="ECO:0000256" key="1">
    <source>
        <dbReference type="SAM" id="MobiDB-lite"/>
    </source>
</evidence>
<organism evidence="2 3">
    <name type="scientific">Haloquadratum walsbyi J07HQW2</name>
    <dbReference type="NCBI Taxonomy" id="1238425"/>
    <lineage>
        <taxon>Archaea</taxon>
        <taxon>Methanobacteriati</taxon>
        <taxon>Methanobacteriota</taxon>
        <taxon>Stenosarchaea group</taxon>
        <taxon>Halobacteria</taxon>
        <taxon>Halobacteriales</taxon>
        <taxon>Haloferacaceae</taxon>
        <taxon>Haloquadratum</taxon>
    </lineage>
</organism>
<proteinExistence type="predicted"/>
<accession>U1NCI1</accession>
<dbReference type="AlphaFoldDB" id="U1NCI1"/>